<name>A0A0J7MR77_LASNI</name>
<reference evidence="3 4" key="1">
    <citation type="submission" date="2015-04" db="EMBL/GenBank/DDBJ databases">
        <title>Lasius niger genome sequencing.</title>
        <authorList>
            <person name="Konorov E.A."/>
            <person name="Nikitin M.A."/>
            <person name="Kirill M.V."/>
            <person name="Chang P."/>
        </authorList>
    </citation>
    <scope>NUCLEOTIDE SEQUENCE [LARGE SCALE GENOMIC DNA]</scope>
    <source>
        <tissue evidence="3">Whole</tissue>
    </source>
</reference>
<dbReference type="STRING" id="67767.A0A0J7MR77"/>
<organism evidence="3 4">
    <name type="scientific">Lasius niger</name>
    <name type="common">Black garden ant</name>
    <dbReference type="NCBI Taxonomy" id="67767"/>
    <lineage>
        <taxon>Eukaryota</taxon>
        <taxon>Metazoa</taxon>
        <taxon>Ecdysozoa</taxon>
        <taxon>Arthropoda</taxon>
        <taxon>Hexapoda</taxon>
        <taxon>Insecta</taxon>
        <taxon>Pterygota</taxon>
        <taxon>Neoptera</taxon>
        <taxon>Endopterygota</taxon>
        <taxon>Hymenoptera</taxon>
        <taxon>Apocrita</taxon>
        <taxon>Aculeata</taxon>
        <taxon>Formicoidea</taxon>
        <taxon>Formicidae</taxon>
        <taxon>Formicinae</taxon>
        <taxon>Lasius</taxon>
        <taxon>Lasius</taxon>
    </lineage>
</organism>
<evidence type="ECO:0000256" key="2">
    <source>
        <dbReference type="SAM" id="MobiDB-lite"/>
    </source>
</evidence>
<dbReference type="InterPro" id="IPR026847">
    <property type="entry name" value="VPS13"/>
</dbReference>
<dbReference type="OrthoDB" id="428159at2759"/>
<feature type="region of interest" description="Disordered" evidence="2">
    <location>
        <begin position="87"/>
        <end position="108"/>
    </location>
</feature>
<dbReference type="EMBL" id="LBMM01021598">
    <property type="protein sequence ID" value="KMQ83045.1"/>
    <property type="molecule type" value="Genomic_DNA"/>
</dbReference>
<evidence type="ECO:0000256" key="1">
    <source>
        <dbReference type="ARBA" id="ARBA00006545"/>
    </source>
</evidence>
<comment type="similarity">
    <text evidence="1">Belongs to the VPS13 family.</text>
</comment>
<evidence type="ECO:0000313" key="4">
    <source>
        <dbReference type="Proteomes" id="UP000036403"/>
    </source>
</evidence>
<protein>
    <submittedName>
        <fullName evidence="3">Vacuolar protein sorting-associated protein 13a</fullName>
    </submittedName>
</protein>
<feature type="non-terminal residue" evidence="3">
    <location>
        <position position="108"/>
    </location>
</feature>
<accession>A0A0J7MR77</accession>
<keyword evidence="4" id="KW-1185">Reference proteome</keyword>
<dbReference type="PANTHER" id="PTHR16166">
    <property type="entry name" value="VACUOLAR PROTEIN SORTING-ASSOCIATED PROTEIN VPS13"/>
    <property type="match status" value="1"/>
</dbReference>
<evidence type="ECO:0000313" key="3">
    <source>
        <dbReference type="EMBL" id="KMQ83045.1"/>
    </source>
</evidence>
<dbReference type="PaxDb" id="67767-A0A0J7MR77"/>
<dbReference type="GO" id="GO:0045053">
    <property type="term" value="P:protein retention in Golgi apparatus"/>
    <property type="evidence" value="ECO:0007669"/>
    <property type="project" value="TreeGrafter"/>
</dbReference>
<dbReference type="Proteomes" id="UP000036403">
    <property type="component" value="Unassembled WGS sequence"/>
</dbReference>
<gene>
    <name evidence="3" type="ORF">RF55_21097</name>
</gene>
<sequence>MKIELQNLKLSRVRLNTEKFISENEVLLLEPVTFTLLMKRNLSTAWFTAIPDIDMSGRLNKINLLLSKEDYTTILKVLEQNLGETFEDPKPVQAAPSAVKSEYSGELQ</sequence>
<dbReference type="AlphaFoldDB" id="A0A0J7MR77"/>
<dbReference type="GO" id="GO:0006623">
    <property type="term" value="P:protein targeting to vacuole"/>
    <property type="evidence" value="ECO:0007669"/>
    <property type="project" value="TreeGrafter"/>
</dbReference>
<dbReference type="PANTHER" id="PTHR16166:SF93">
    <property type="entry name" value="INTERMEMBRANE LIPID TRANSFER PROTEIN VPS13"/>
    <property type="match status" value="1"/>
</dbReference>
<comment type="caution">
    <text evidence="3">The sequence shown here is derived from an EMBL/GenBank/DDBJ whole genome shotgun (WGS) entry which is preliminary data.</text>
</comment>
<proteinExistence type="inferred from homology"/>